<dbReference type="EMBL" id="VFML01000001">
    <property type="protein sequence ID" value="TQJ04637.1"/>
    <property type="molecule type" value="Genomic_DNA"/>
</dbReference>
<feature type="signal peptide" evidence="1">
    <location>
        <begin position="1"/>
        <end position="32"/>
    </location>
</feature>
<name>A0A542DNK7_AMYCI</name>
<gene>
    <name evidence="2" type="ORF">FB471_4440</name>
</gene>
<sequence length="398" mass="42739">MGGFTLRGGRRALVVAASAVVSMGLAVAPAQAGSIWDGYGPWGPYGFGKQPVLGESIPPGEPLGKYDNADFDGDGVRNIADNCLLVPNSDQAPAVRRGNAIGPRDMLRLAADWKVDNPQARFRTDAELGAACSGYDKNYLRTTRALIHASDQRKIEIFEFLGQSGPMFGGSPAPMSSDPAPGPGNLATSLPMCSSKEKIAELPNWILSGFTDPGSGIIDPFVELLPQQFTDCGGTGWIRAIEDSGMYWGWAGKRLYTNEDGGRITNRFVAGLTELPGFDEFAGGPLGKLISQGLPMLFPAGTGQTFQGLIFRGKSYIDGNDAIVMDWRGPKAFPANFEFGDNGYLIYDECRAIQTGVYHCTAVVDAVVGESRMTWQEGYMPWVIKGPPSIEEYLAATR</sequence>
<proteinExistence type="predicted"/>
<keyword evidence="3" id="KW-1185">Reference proteome</keyword>
<accession>A0A542DNK7</accession>
<protein>
    <recommendedName>
        <fullName evidence="4">LGFP repeat-containing protein</fullName>
    </recommendedName>
</protein>
<keyword evidence="1" id="KW-0732">Signal</keyword>
<evidence type="ECO:0000313" key="3">
    <source>
        <dbReference type="Proteomes" id="UP000320876"/>
    </source>
</evidence>
<evidence type="ECO:0000313" key="2">
    <source>
        <dbReference type="EMBL" id="TQJ04637.1"/>
    </source>
</evidence>
<reference evidence="2 3" key="1">
    <citation type="submission" date="2019-06" db="EMBL/GenBank/DDBJ databases">
        <title>Sequencing the genomes of 1000 actinobacteria strains.</title>
        <authorList>
            <person name="Klenk H.-P."/>
        </authorList>
    </citation>
    <scope>NUCLEOTIDE SEQUENCE [LARGE SCALE GENOMIC DNA]</scope>
    <source>
        <strain evidence="2 3">DSM 45679</strain>
    </source>
</reference>
<evidence type="ECO:0000256" key="1">
    <source>
        <dbReference type="SAM" id="SignalP"/>
    </source>
</evidence>
<dbReference type="OrthoDB" id="3599379at2"/>
<organism evidence="2 3">
    <name type="scientific">Amycolatopsis cihanbeyliensis</name>
    <dbReference type="NCBI Taxonomy" id="1128664"/>
    <lineage>
        <taxon>Bacteria</taxon>
        <taxon>Bacillati</taxon>
        <taxon>Actinomycetota</taxon>
        <taxon>Actinomycetes</taxon>
        <taxon>Pseudonocardiales</taxon>
        <taxon>Pseudonocardiaceae</taxon>
        <taxon>Amycolatopsis</taxon>
    </lineage>
</organism>
<comment type="caution">
    <text evidence="2">The sequence shown here is derived from an EMBL/GenBank/DDBJ whole genome shotgun (WGS) entry which is preliminary data.</text>
</comment>
<dbReference type="AlphaFoldDB" id="A0A542DNK7"/>
<dbReference type="RefSeq" id="WP_142000291.1">
    <property type="nucleotide sequence ID" value="NZ_VFML01000001.1"/>
</dbReference>
<evidence type="ECO:0008006" key="4">
    <source>
        <dbReference type="Google" id="ProtNLM"/>
    </source>
</evidence>
<feature type="chain" id="PRO_5021863630" description="LGFP repeat-containing protein" evidence="1">
    <location>
        <begin position="33"/>
        <end position="398"/>
    </location>
</feature>
<dbReference type="Proteomes" id="UP000320876">
    <property type="component" value="Unassembled WGS sequence"/>
</dbReference>